<dbReference type="Proteomes" id="UP000267081">
    <property type="component" value="Unassembled WGS sequence"/>
</dbReference>
<dbReference type="OrthoDB" id="3626041at2"/>
<gene>
    <name evidence="1" type="ORF">EIY87_31575</name>
</gene>
<keyword evidence="2" id="KW-1185">Reference proteome</keyword>
<evidence type="ECO:0000313" key="1">
    <source>
        <dbReference type="EMBL" id="RSD14160.1"/>
    </source>
</evidence>
<reference evidence="1 2" key="1">
    <citation type="submission" date="2018-12" db="EMBL/GenBank/DDBJ databases">
        <title>Amycolatopsis eburnea sp. nov. actinomycete associate with arbuscular mycorrhiza fungal spore.</title>
        <authorList>
            <person name="Lumyong S."/>
            <person name="Chaiya L."/>
        </authorList>
    </citation>
    <scope>NUCLEOTIDE SEQUENCE [LARGE SCALE GENOMIC DNA]</scope>
    <source>
        <strain evidence="1 2">GLM-1</strain>
    </source>
</reference>
<protein>
    <submittedName>
        <fullName evidence="1">Uncharacterized protein</fullName>
    </submittedName>
</protein>
<comment type="caution">
    <text evidence="1">The sequence shown here is derived from an EMBL/GenBank/DDBJ whole genome shotgun (WGS) entry which is preliminary data.</text>
</comment>
<name>A0A3R9DV10_9PSEU</name>
<evidence type="ECO:0000313" key="2">
    <source>
        <dbReference type="Proteomes" id="UP000267081"/>
    </source>
</evidence>
<dbReference type="RefSeq" id="WP_125313434.1">
    <property type="nucleotide sequence ID" value="NZ_RSEC01000058.1"/>
</dbReference>
<organism evidence="1 2">
    <name type="scientific">Amycolatopsis eburnea</name>
    <dbReference type="NCBI Taxonomy" id="2267691"/>
    <lineage>
        <taxon>Bacteria</taxon>
        <taxon>Bacillati</taxon>
        <taxon>Actinomycetota</taxon>
        <taxon>Actinomycetes</taxon>
        <taxon>Pseudonocardiales</taxon>
        <taxon>Pseudonocardiaceae</taxon>
        <taxon>Amycolatopsis</taxon>
    </lineage>
</organism>
<dbReference type="AlphaFoldDB" id="A0A3R9DV10"/>
<sequence>MRLPIDVPGDVRRADLIRVEGDREWERWTTVPGPVLESVTGADATALVGLVTDLPEAGMMRCYHPMYALRAHGAEGVLFEIAFCFRCHNALGFAGGAQTGLEGFDADSPAGQELLGRFRAADPNAAGRAPASSAP</sequence>
<dbReference type="EMBL" id="RSEC01000058">
    <property type="protein sequence ID" value="RSD14160.1"/>
    <property type="molecule type" value="Genomic_DNA"/>
</dbReference>
<accession>A0A3R9DV10</accession>
<proteinExistence type="predicted"/>